<dbReference type="PANTHER" id="PTHR33279:SF6">
    <property type="entry name" value="SULFUR CARRIER PROTEIN YEDF-RELATED"/>
    <property type="match status" value="1"/>
</dbReference>
<evidence type="ECO:0000313" key="5">
    <source>
        <dbReference type="Proteomes" id="UP000607197"/>
    </source>
</evidence>
<dbReference type="InterPro" id="IPR036868">
    <property type="entry name" value="TusA-like_sf"/>
</dbReference>
<dbReference type="Pfam" id="PF01206">
    <property type="entry name" value="TusA"/>
    <property type="match status" value="1"/>
</dbReference>
<reference evidence="4" key="2">
    <citation type="submission" date="2020-09" db="EMBL/GenBank/DDBJ databases">
        <authorList>
            <person name="Sun Q."/>
            <person name="Ohkuma M."/>
        </authorList>
    </citation>
    <scope>NUCLEOTIDE SEQUENCE</scope>
    <source>
        <strain evidence="4">JCM 19596</strain>
    </source>
</reference>
<dbReference type="Proteomes" id="UP000607197">
    <property type="component" value="Unassembled WGS sequence"/>
</dbReference>
<accession>A0A830F5E7</accession>
<dbReference type="SUPFAM" id="SSF64307">
    <property type="entry name" value="SirA-like"/>
    <property type="match status" value="1"/>
</dbReference>
<organism evidence="4 5">
    <name type="scientific">Halocalculus aciditolerans</name>
    <dbReference type="NCBI Taxonomy" id="1383812"/>
    <lineage>
        <taxon>Archaea</taxon>
        <taxon>Methanobacteriati</taxon>
        <taxon>Methanobacteriota</taxon>
        <taxon>Stenosarchaea group</taxon>
        <taxon>Halobacteria</taxon>
        <taxon>Halobacteriales</taxon>
        <taxon>Halobacteriaceae</taxon>
        <taxon>Halocalculus</taxon>
    </lineage>
</organism>
<dbReference type="PROSITE" id="PS01148">
    <property type="entry name" value="UPF0033"/>
    <property type="match status" value="1"/>
</dbReference>
<dbReference type="OrthoDB" id="45650at2157"/>
<feature type="domain" description="UPF0033" evidence="3">
    <location>
        <begin position="11"/>
        <end position="35"/>
    </location>
</feature>
<evidence type="ECO:0000313" key="4">
    <source>
        <dbReference type="EMBL" id="GGL64651.1"/>
    </source>
</evidence>
<gene>
    <name evidence="4" type="ORF">GCM10009039_23290</name>
</gene>
<dbReference type="InterPro" id="IPR001455">
    <property type="entry name" value="TusA-like"/>
</dbReference>
<feature type="region of interest" description="Disordered" evidence="2">
    <location>
        <begin position="63"/>
        <end position="94"/>
    </location>
</feature>
<dbReference type="AlphaFoldDB" id="A0A830F5E7"/>
<comment type="similarity">
    <text evidence="1">Belongs to the sulfur carrier protein TusA family.</text>
</comment>
<evidence type="ECO:0000256" key="2">
    <source>
        <dbReference type="SAM" id="MobiDB-lite"/>
    </source>
</evidence>
<reference evidence="4" key="1">
    <citation type="journal article" date="2014" name="Int. J. Syst. Evol. Microbiol.">
        <title>Complete genome sequence of Corynebacterium casei LMG S-19264T (=DSM 44701T), isolated from a smear-ripened cheese.</title>
        <authorList>
            <consortium name="US DOE Joint Genome Institute (JGI-PGF)"/>
            <person name="Walter F."/>
            <person name="Albersmeier A."/>
            <person name="Kalinowski J."/>
            <person name="Ruckert C."/>
        </authorList>
    </citation>
    <scope>NUCLEOTIDE SEQUENCE</scope>
    <source>
        <strain evidence="4">JCM 19596</strain>
    </source>
</reference>
<protein>
    <recommendedName>
        <fullName evidence="3">UPF0033 domain-containing protein</fullName>
    </recommendedName>
</protein>
<dbReference type="RefSeq" id="WP_188979138.1">
    <property type="nucleotide sequence ID" value="NZ_BMPG01000003.1"/>
</dbReference>
<dbReference type="CDD" id="cd00291">
    <property type="entry name" value="SirA_YedF_YeeD"/>
    <property type="match status" value="1"/>
</dbReference>
<name>A0A830F5E7_9EURY</name>
<dbReference type="EMBL" id="BMPG01000003">
    <property type="protein sequence ID" value="GGL64651.1"/>
    <property type="molecule type" value="Genomic_DNA"/>
</dbReference>
<evidence type="ECO:0000256" key="1">
    <source>
        <dbReference type="ARBA" id="ARBA00008984"/>
    </source>
</evidence>
<dbReference type="PANTHER" id="PTHR33279">
    <property type="entry name" value="SULFUR CARRIER PROTEIN YEDF-RELATED"/>
    <property type="match status" value="1"/>
</dbReference>
<keyword evidence="5" id="KW-1185">Reference proteome</keyword>
<dbReference type="Gene3D" id="3.30.110.40">
    <property type="entry name" value="TusA-like domain"/>
    <property type="match status" value="1"/>
</dbReference>
<evidence type="ECO:0000259" key="3">
    <source>
        <dbReference type="PROSITE" id="PS01148"/>
    </source>
</evidence>
<proteinExistence type="inferred from homology"/>
<comment type="caution">
    <text evidence="4">The sequence shown here is derived from an EMBL/GenBank/DDBJ whole genome shotgun (WGS) entry which is preliminary data.</text>
</comment>
<sequence length="94" mass="10118">MTFEDTPTETLDAKGLNCPMPVVEAKRAVDDLDDGDVLEVVATDPGSVNDVAGWADNTPGVELEAQDEDETGGDTSSSDEPTRTIYTHYVRKTE</sequence>